<dbReference type="VEuPathDB" id="PlasmoDB:C922_01938"/>
<evidence type="ECO:0000256" key="2">
    <source>
        <dbReference type="ARBA" id="ARBA00009045"/>
    </source>
</evidence>
<feature type="transmembrane region" description="Helical" evidence="8">
    <location>
        <begin position="466"/>
        <end position="485"/>
    </location>
</feature>
<gene>
    <name evidence="10" type="ORF">C922_01938</name>
</gene>
<feature type="transmembrane region" description="Helical" evidence="8">
    <location>
        <begin position="407"/>
        <end position="424"/>
    </location>
</feature>
<feature type="compositionally biased region" description="Polar residues" evidence="7">
    <location>
        <begin position="236"/>
        <end position="251"/>
    </location>
</feature>
<proteinExistence type="inferred from homology"/>
<feature type="compositionally biased region" description="Basic and acidic residues" evidence="7">
    <location>
        <begin position="98"/>
        <end position="113"/>
    </location>
</feature>
<dbReference type="AlphaFoldDB" id="W7AFE1"/>
<feature type="transmembrane region" description="Helical" evidence="8">
    <location>
        <begin position="61"/>
        <end position="81"/>
    </location>
</feature>
<feature type="transmembrane region" description="Helical" evidence="8">
    <location>
        <begin position="436"/>
        <end position="460"/>
    </location>
</feature>
<dbReference type="EMBL" id="KI965465">
    <property type="protein sequence ID" value="EUD67749.1"/>
    <property type="molecule type" value="Genomic_DNA"/>
</dbReference>
<evidence type="ECO:0000256" key="3">
    <source>
        <dbReference type="ARBA" id="ARBA00022692"/>
    </source>
</evidence>
<feature type="region of interest" description="Disordered" evidence="7">
    <location>
        <begin position="90"/>
        <end position="116"/>
    </location>
</feature>
<dbReference type="Proteomes" id="UP000030640">
    <property type="component" value="Unassembled WGS sequence"/>
</dbReference>
<keyword evidence="6 8" id="KW-0472">Membrane</keyword>
<keyword evidence="11" id="KW-1185">Reference proteome</keyword>
<evidence type="ECO:0000256" key="6">
    <source>
        <dbReference type="ARBA" id="ARBA00023136"/>
    </source>
</evidence>
<keyword evidence="3 8" id="KW-0812">Transmembrane</keyword>
<dbReference type="InterPro" id="IPR022764">
    <property type="entry name" value="Peptidase_S54_rhomboid_dom"/>
</dbReference>
<feature type="domain" description="Peptidase S54 rhomboid" evidence="9">
    <location>
        <begin position="369"/>
        <end position="486"/>
    </location>
</feature>
<feature type="region of interest" description="Disordered" evidence="7">
    <location>
        <begin position="137"/>
        <end position="174"/>
    </location>
</feature>
<dbReference type="GO" id="GO:0016020">
    <property type="term" value="C:membrane"/>
    <property type="evidence" value="ECO:0007669"/>
    <property type="project" value="UniProtKB-SubCell"/>
</dbReference>
<comment type="similarity">
    <text evidence="2">Belongs to the peptidase S54 family.</text>
</comment>
<sequence>MFNAGRYFRARYYYYKKKNIFHVKGNRQFYGFAKSRRVQTNAVKRKDRIRRGKFLQLKEKLQLIIFSSVYFFACDYVYHVYVLSGNTSKTANRASNHGGEEGGNDPKCKDEHAGGQGGVGTTMMEYLQRMNIFSSVHGKGGEHLKQQDGERRRQNDGHKMEPQEGFHKKDHLSSGRGDVRICSVCEEDPYEIKINRVKRSNRKEESNQTGKPDQYGQSFYGANQRNQISSHDRSGSGRNHPNNGTPPQRNSIGGEEKNMKSLIISNFHRNDLFNWCNLFLFANGVVFLCWRLSEIAGNKKLFHFMCRNFICSYENIRRKYYHTIFTATISHITLPHFLFNMWAFHTISNTLLSPEIKENKTNYYFFFNYKSSVLEKKMTDRDIMKICVLSSIVSTVPYIFLHRANQLLGASGAVMGLVYILSTVKPNEVFVSLFPLPYLKMTSLQLCHLSILTNFVFLFYRRNHFNIAWLAHLFGLMGGALYNLYQRRKNSNRNYYPFIELSLKNGPLDYLNSYLDFLDFLKCLQLQIRIFFSLDTRAMESMNRKISYIKNMQSQRRMKYHMLKVKNLETMSK</sequence>
<name>W7AFE1_9APIC</name>
<keyword evidence="4" id="KW-0378">Hydrolase</keyword>
<protein>
    <recommendedName>
        <fullName evidence="9">Peptidase S54 rhomboid domain-containing protein</fullName>
    </recommendedName>
</protein>
<feature type="compositionally biased region" description="Polar residues" evidence="7">
    <location>
        <begin position="207"/>
        <end position="229"/>
    </location>
</feature>
<dbReference type="InterPro" id="IPR035952">
    <property type="entry name" value="Rhomboid-like_sf"/>
</dbReference>
<dbReference type="PANTHER" id="PTHR43731">
    <property type="entry name" value="RHOMBOID PROTEASE"/>
    <property type="match status" value="1"/>
</dbReference>
<dbReference type="SUPFAM" id="SSF144091">
    <property type="entry name" value="Rhomboid-like"/>
    <property type="match status" value="1"/>
</dbReference>
<evidence type="ECO:0000259" key="9">
    <source>
        <dbReference type="Pfam" id="PF01694"/>
    </source>
</evidence>
<dbReference type="Gene3D" id="1.20.1540.10">
    <property type="entry name" value="Rhomboid-like"/>
    <property type="match status" value="1"/>
</dbReference>
<evidence type="ECO:0000256" key="5">
    <source>
        <dbReference type="ARBA" id="ARBA00022989"/>
    </source>
</evidence>
<dbReference type="Pfam" id="PF01694">
    <property type="entry name" value="Rhomboid"/>
    <property type="match status" value="1"/>
</dbReference>
<evidence type="ECO:0000256" key="7">
    <source>
        <dbReference type="SAM" id="MobiDB-lite"/>
    </source>
</evidence>
<dbReference type="PANTHER" id="PTHR43731:SF14">
    <property type="entry name" value="PRESENILIN-ASSOCIATED RHOMBOID-LIKE PROTEIN, MITOCHONDRIAL"/>
    <property type="match status" value="1"/>
</dbReference>
<dbReference type="GO" id="GO:0004252">
    <property type="term" value="F:serine-type endopeptidase activity"/>
    <property type="evidence" value="ECO:0007669"/>
    <property type="project" value="InterPro"/>
</dbReference>
<dbReference type="RefSeq" id="XP_008815759.1">
    <property type="nucleotide sequence ID" value="XM_008817537.1"/>
</dbReference>
<evidence type="ECO:0000256" key="1">
    <source>
        <dbReference type="ARBA" id="ARBA00004141"/>
    </source>
</evidence>
<feature type="compositionally biased region" description="Basic and acidic residues" evidence="7">
    <location>
        <begin position="139"/>
        <end position="174"/>
    </location>
</feature>
<reference evidence="10 11" key="1">
    <citation type="submission" date="2013-02" db="EMBL/GenBank/DDBJ databases">
        <title>The Genome Sequence of Plasmodium inui San Antonio 1.</title>
        <authorList>
            <consortium name="The Broad Institute Genome Sequencing Platform"/>
            <consortium name="The Broad Institute Genome Sequencing Center for Infectious Disease"/>
            <person name="Neafsey D."/>
            <person name="Cheeseman I."/>
            <person name="Volkman S."/>
            <person name="Adams J."/>
            <person name="Walker B."/>
            <person name="Young S.K."/>
            <person name="Zeng Q."/>
            <person name="Gargeya S."/>
            <person name="Fitzgerald M."/>
            <person name="Haas B."/>
            <person name="Abouelleil A."/>
            <person name="Alvarado L."/>
            <person name="Arachchi H.M."/>
            <person name="Berlin A.M."/>
            <person name="Chapman S.B."/>
            <person name="Dewar J."/>
            <person name="Goldberg J."/>
            <person name="Griggs A."/>
            <person name="Gujja S."/>
            <person name="Hansen M."/>
            <person name="Howarth C."/>
            <person name="Imamovic A."/>
            <person name="Larimer J."/>
            <person name="McCowan C."/>
            <person name="Murphy C."/>
            <person name="Neiman D."/>
            <person name="Pearson M."/>
            <person name="Priest M."/>
            <person name="Roberts A."/>
            <person name="Saif S."/>
            <person name="Shea T."/>
            <person name="Sisk P."/>
            <person name="Sykes S."/>
            <person name="Wortman J."/>
            <person name="Nusbaum C."/>
            <person name="Birren B."/>
        </authorList>
    </citation>
    <scope>NUCLEOTIDE SEQUENCE [LARGE SCALE GENOMIC DNA]</scope>
    <source>
        <strain evidence="10 11">San Antonio 1</strain>
    </source>
</reference>
<dbReference type="InterPro" id="IPR050925">
    <property type="entry name" value="Rhomboid_protease_S54"/>
</dbReference>
<dbReference type="OrthoDB" id="418595at2759"/>
<evidence type="ECO:0000256" key="8">
    <source>
        <dbReference type="SAM" id="Phobius"/>
    </source>
</evidence>
<keyword evidence="5 8" id="KW-1133">Transmembrane helix</keyword>
<organism evidence="10 11">
    <name type="scientific">Plasmodium inui San Antonio 1</name>
    <dbReference type="NCBI Taxonomy" id="1237626"/>
    <lineage>
        <taxon>Eukaryota</taxon>
        <taxon>Sar</taxon>
        <taxon>Alveolata</taxon>
        <taxon>Apicomplexa</taxon>
        <taxon>Aconoidasida</taxon>
        <taxon>Haemosporida</taxon>
        <taxon>Plasmodiidae</taxon>
        <taxon>Plasmodium</taxon>
        <taxon>Plasmodium (Plasmodium)</taxon>
    </lineage>
</organism>
<dbReference type="GeneID" id="20037212"/>
<comment type="subcellular location">
    <subcellularLocation>
        <location evidence="1">Membrane</location>
        <topology evidence="1">Multi-pass membrane protein</topology>
    </subcellularLocation>
</comment>
<accession>W7AFE1</accession>
<evidence type="ECO:0000313" key="11">
    <source>
        <dbReference type="Proteomes" id="UP000030640"/>
    </source>
</evidence>
<evidence type="ECO:0000313" key="10">
    <source>
        <dbReference type="EMBL" id="EUD67749.1"/>
    </source>
</evidence>
<evidence type="ECO:0000256" key="4">
    <source>
        <dbReference type="ARBA" id="ARBA00022801"/>
    </source>
</evidence>
<feature type="region of interest" description="Disordered" evidence="7">
    <location>
        <begin position="196"/>
        <end position="254"/>
    </location>
</feature>